<dbReference type="InterPro" id="IPR036695">
    <property type="entry name" value="Arg-tRNA-synth_N_sf"/>
</dbReference>
<dbReference type="Gene3D" id="3.40.50.620">
    <property type="entry name" value="HUPs"/>
    <property type="match status" value="1"/>
</dbReference>
<dbReference type="InterPro" id="IPR014729">
    <property type="entry name" value="Rossmann-like_a/b/a_fold"/>
</dbReference>
<accession>A0A378JTV4</accession>
<dbReference type="Pfam" id="PF00750">
    <property type="entry name" value="tRNA-synt_1d"/>
    <property type="match status" value="2"/>
</dbReference>
<proteinExistence type="inferred from homology"/>
<dbReference type="SUPFAM" id="SSF52374">
    <property type="entry name" value="Nucleotidylyl transferase"/>
    <property type="match status" value="1"/>
</dbReference>
<dbReference type="PANTHER" id="PTHR11956">
    <property type="entry name" value="ARGINYL-TRNA SYNTHETASE"/>
    <property type="match status" value="1"/>
</dbReference>
<dbReference type="FunFam" id="3.30.1360.70:FF:000003">
    <property type="entry name" value="Arginine--tRNA ligase"/>
    <property type="match status" value="1"/>
</dbReference>
<evidence type="ECO:0000256" key="2">
    <source>
        <dbReference type="ARBA" id="ARBA00005594"/>
    </source>
</evidence>
<dbReference type="HAMAP" id="MF_00123">
    <property type="entry name" value="Arg_tRNA_synth"/>
    <property type="match status" value="1"/>
</dbReference>
<keyword evidence="6 10" id="KW-0067">ATP-binding</keyword>
<dbReference type="SMART" id="SM01016">
    <property type="entry name" value="Arg_tRNA_synt_N"/>
    <property type="match status" value="1"/>
</dbReference>
<keyword evidence="7 10" id="KW-0648">Protein biosynthesis</keyword>
<dbReference type="SMART" id="SM00836">
    <property type="entry name" value="DALR_1"/>
    <property type="match status" value="1"/>
</dbReference>
<dbReference type="FunFam" id="1.10.730.10:FF:000008">
    <property type="entry name" value="Arginine--tRNA ligase"/>
    <property type="match status" value="1"/>
</dbReference>
<reference evidence="15 17" key="2">
    <citation type="submission" date="2018-06" db="EMBL/GenBank/DDBJ databases">
        <authorList>
            <consortium name="Pathogen Informatics"/>
            <person name="Doyle S."/>
        </authorList>
    </citation>
    <scope>NUCLEOTIDE SEQUENCE [LARGE SCALE GENOMIC DNA]</scope>
    <source>
        <strain evidence="15 17">NCTC12239</strain>
    </source>
</reference>
<evidence type="ECO:0000256" key="1">
    <source>
        <dbReference type="ARBA" id="ARBA00004496"/>
    </source>
</evidence>
<gene>
    <name evidence="10 15" type="primary">argS</name>
    <name evidence="14" type="ORF">Lmor_2621</name>
    <name evidence="15" type="ORF">NCTC12239_01096</name>
</gene>
<evidence type="ECO:0000256" key="9">
    <source>
        <dbReference type="ARBA" id="ARBA00049339"/>
    </source>
</evidence>
<dbReference type="Pfam" id="PF05746">
    <property type="entry name" value="DALR_1"/>
    <property type="match status" value="1"/>
</dbReference>
<keyword evidence="16" id="KW-1185">Reference proteome</keyword>
<dbReference type="SUPFAM" id="SSF47323">
    <property type="entry name" value="Anticodon-binding domain of a subclass of class I aminoacyl-tRNA synthetases"/>
    <property type="match status" value="1"/>
</dbReference>
<dbReference type="Gene3D" id="3.30.1360.70">
    <property type="entry name" value="Arginyl tRNA synthetase N-terminal domain"/>
    <property type="match status" value="1"/>
</dbReference>
<dbReference type="PANTHER" id="PTHR11956:SF5">
    <property type="entry name" value="ARGININE--TRNA LIGASE, CYTOPLASMIC"/>
    <property type="match status" value="1"/>
</dbReference>
<reference evidence="14 16" key="1">
    <citation type="submission" date="2015-11" db="EMBL/GenBank/DDBJ databases">
        <title>Genomic analysis of 38 Legionella species identifies large and diverse effector repertoires.</title>
        <authorList>
            <person name="Burstein D."/>
            <person name="Amaro F."/>
            <person name="Zusman T."/>
            <person name="Lifshitz Z."/>
            <person name="Cohen O."/>
            <person name="Gilbert J.A."/>
            <person name="Pupko T."/>
            <person name="Shuman H.A."/>
            <person name="Segal G."/>
        </authorList>
    </citation>
    <scope>NUCLEOTIDE SEQUENCE [LARGE SCALE GENOMIC DNA]</scope>
    <source>
        <strain evidence="14 16">ATCC 43877</strain>
    </source>
</reference>
<dbReference type="GO" id="GO:0005524">
    <property type="term" value="F:ATP binding"/>
    <property type="evidence" value="ECO:0007669"/>
    <property type="project" value="UniProtKB-UniRule"/>
</dbReference>
<dbReference type="EC" id="6.1.1.19" evidence="10"/>
<dbReference type="AlphaFoldDB" id="A0A378JTV4"/>
<sequence>MDNLSIWHEKEHNNSIFDGNMSRMKHTVEHLLKHSLTALQQSGAIPSDLDIEIKVDNAKDPVHGDYASNLALILAKPCRQAPRKIAELLVQSMPEDPSVEKIEIAGAGFINFFMRSSARSMIVGEILKLGKEFGRSNLGKNQKVLIEFVSANPTGPLHVGHGRGAAFGATLGNVLSAAGYDVTLEYYVNDAGRQMNILAASVWLRYLELSGEPVVFPANAYKGEYVYEIAKTVHTEHSTIYVRPWQDVIADLPADEPQGGDKELFIDAVIERAQTLLGTTGFALFHSYALNTVLDDIKDDLSGFGVEYKSWFSEQSLFEDGSIEKGIQALKDGGHTFEKEGALWFKATDFGDEKDRVLVRANGQTTYFASDVAYHWNKYDRGYDRVIDIFGADHHGYITRIRSAVKALGHDESALTVLLVQFAILYRSGDRVQMSTRSGSFVTLRELRDEVGNDAARFFYVARKPEQHMDFDLDLAKSESTDNPVYYIQYAHARICSVLKQLNERGMNWDRSLGLEHINLLDKSHETALITLVCRYPEIIETSAATCEPHQLAYYLRELANGLHSYYNAVQLLCEDEQLRCARLCLLEAVRQVLNNGLDLLGVSAPESM</sequence>
<keyword evidence="3 10" id="KW-0963">Cytoplasm</keyword>
<feature type="domain" description="Arginyl tRNA synthetase N-terminal" evidence="13">
    <location>
        <begin position="26"/>
        <end position="114"/>
    </location>
</feature>
<protein>
    <recommendedName>
        <fullName evidence="10">Arginine--tRNA ligase</fullName>
        <ecNumber evidence="10">6.1.1.19</ecNumber>
    </recommendedName>
    <alternativeName>
        <fullName evidence="10">Arginyl-tRNA synthetase</fullName>
        <shortName evidence="10">ArgRS</shortName>
    </alternativeName>
</protein>
<dbReference type="NCBIfam" id="TIGR00456">
    <property type="entry name" value="argS"/>
    <property type="match status" value="1"/>
</dbReference>
<evidence type="ECO:0000256" key="4">
    <source>
        <dbReference type="ARBA" id="ARBA00022598"/>
    </source>
</evidence>
<organism evidence="15 17">
    <name type="scientific">Legionella moravica</name>
    <dbReference type="NCBI Taxonomy" id="39962"/>
    <lineage>
        <taxon>Bacteria</taxon>
        <taxon>Pseudomonadati</taxon>
        <taxon>Pseudomonadota</taxon>
        <taxon>Gammaproteobacteria</taxon>
        <taxon>Legionellales</taxon>
        <taxon>Legionellaceae</taxon>
        <taxon>Legionella</taxon>
    </lineage>
</organism>
<evidence type="ECO:0000313" key="17">
    <source>
        <dbReference type="Proteomes" id="UP000254040"/>
    </source>
</evidence>
<evidence type="ECO:0000259" key="13">
    <source>
        <dbReference type="SMART" id="SM01016"/>
    </source>
</evidence>
<dbReference type="InterPro" id="IPR035684">
    <property type="entry name" value="ArgRS_core"/>
</dbReference>
<evidence type="ECO:0000256" key="11">
    <source>
        <dbReference type="RuleBase" id="RU363038"/>
    </source>
</evidence>
<dbReference type="Proteomes" id="UP000254040">
    <property type="component" value="Unassembled WGS sequence"/>
</dbReference>
<comment type="similarity">
    <text evidence="2 10 11">Belongs to the class-I aminoacyl-tRNA synthetase family.</text>
</comment>
<evidence type="ECO:0000313" key="14">
    <source>
        <dbReference type="EMBL" id="KTD31745.1"/>
    </source>
</evidence>
<keyword evidence="4 10" id="KW-0436">Ligase</keyword>
<dbReference type="GO" id="GO:0005737">
    <property type="term" value="C:cytoplasm"/>
    <property type="evidence" value="ECO:0007669"/>
    <property type="project" value="UniProtKB-SubCell"/>
</dbReference>
<evidence type="ECO:0000259" key="12">
    <source>
        <dbReference type="SMART" id="SM00836"/>
    </source>
</evidence>
<dbReference type="InterPro" id="IPR005148">
    <property type="entry name" value="Arg-tRNA-synth_N"/>
</dbReference>
<evidence type="ECO:0000256" key="6">
    <source>
        <dbReference type="ARBA" id="ARBA00022840"/>
    </source>
</evidence>
<evidence type="ECO:0000313" key="15">
    <source>
        <dbReference type="EMBL" id="STX62175.1"/>
    </source>
</evidence>
<evidence type="ECO:0000313" key="16">
    <source>
        <dbReference type="Proteomes" id="UP000054985"/>
    </source>
</evidence>
<dbReference type="SUPFAM" id="SSF55190">
    <property type="entry name" value="Arginyl-tRNA synthetase (ArgRS), N-terminal 'additional' domain"/>
    <property type="match status" value="1"/>
</dbReference>
<comment type="subcellular location">
    <subcellularLocation>
        <location evidence="1 10">Cytoplasm</location>
    </subcellularLocation>
</comment>
<comment type="catalytic activity">
    <reaction evidence="9 10">
        <text>tRNA(Arg) + L-arginine + ATP = L-arginyl-tRNA(Arg) + AMP + diphosphate</text>
        <dbReference type="Rhea" id="RHEA:20301"/>
        <dbReference type="Rhea" id="RHEA-COMP:9658"/>
        <dbReference type="Rhea" id="RHEA-COMP:9673"/>
        <dbReference type="ChEBI" id="CHEBI:30616"/>
        <dbReference type="ChEBI" id="CHEBI:32682"/>
        <dbReference type="ChEBI" id="CHEBI:33019"/>
        <dbReference type="ChEBI" id="CHEBI:78442"/>
        <dbReference type="ChEBI" id="CHEBI:78513"/>
        <dbReference type="ChEBI" id="CHEBI:456215"/>
        <dbReference type="EC" id="6.1.1.19"/>
    </reaction>
</comment>
<name>A0A378JTV4_9GAMM</name>
<dbReference type="GO" id="GO:0004814">
    <property type="term" value="F:arginine-tRNA ligase activity"/>
    <property type="evidence" value="ECO:0007669"/>
    <property type="project" value="UniProtKB-UniRule"/>
</dbReference>
<comment type="subunit">
    <text evidence="10">Monomer.</text>
</comment>
<evidence type="ECO:0000256" key="3">
    <source>
        <dbReference type="ARBA" id="ARBA00022490"/>
    </source>
</evidence>
<dbReference type="EMBL" id="UGOG01000001">
    <property type="protein sequence ID" value="STX62175.1"/>
    <property type="molecule type" value="Genomic_DNA"/>
</dbReference>
<keyword evidence="8 10" id="KW-0030">Aminoacyl-tRNA synthetase</keyword>
<dbReference type="Proteomes" id="UP000054985">
    <property type="component" value="Unassembled WGS sequence"/>
</dbReference>
<dbReference type="STRING" id="39962.Lmor_2621"/>
<dbReference type="EMBL" id="LNYN01000035">
    <property type="protein sequence ID" value="KTD31745.1"/>
    <property type="molecule type" value="Genomic_DNA"/>
</dbReference>
<feature type="domain" description="DALR anticodon binding" evidence="12">
    <location>
        <begin position="488"/>
        <end position="609"/>
    </location>
</feature>
<dbReference type="GO" id="GO:0006420">
    <property type="term" value="P:arginyl-tRNA aminoacylation"/>
    <property type="evidence" value="ECO:0007669"/>
    <property type="project" value="UniProtKB-UniRule"/>
</dbReference>
<dbReference type="PROSITE" id="PS00178">
    <property type="entry name" value="AA_TRNA_LIGASE_I"/>
    <property type="match status" value="1"/>
</dbReference>
<dbReference type="PRINTS" id="PR01038">
    <property type="entry name" value="TRNASYNTHARG"/>
</dbReference>
<dbReference type="InterPro" id="IPR008909">
    <property type="entry name" value="DALR_anticod-bd"/>
</dbReference>
<evidence type="ECO:0000256" key="8">
    <source>
        <dbReference type="ARBA" id="ARBA00023146"/>
    </source>
</evidence>
<evidence type="ECO:0000256" key="10">
    <source>
        <dbReference type="HAMAP-Rule" id="MF_00123"/>
    </source>
</evidence>
<keyword evidence="5 10" id="KW-0547">Nucleotide-binding</keyword>
<dbReference type="InterPro" id="IPR009080">
    <property type="entry name" value="tRNAsynth_Ia_anticodon-bd"/>
</dbReference>
<dbReference type="InterPro" id="IPR001278">
    <property type="entry name" value="Arg-tRNA-ligase"/>
</dbReference>
<dbReference type="Gene3D" id="1.10.730.10">
    <property type="entry name" value="Isoleucyl-tRNA Synthetase, Domain 1"/>
    <property type="match status" value="1"/>
</dbReference>
<dbReference type="CDD" id="cd00671">
    <property type="entry name" value="ArgRS_core"/>
    <property type="match status" value="1"/>
</dbReference>
<feature type="short sequence motif" description="'HIGH' region" evidence="10">
    <location>
        <begin position="151"/>
        <end position="161"/>
    </location>
</feature>
<evidence type="ECO:0000256" key="7">
    <source>
        <dbReference type="ARBA" id="ARBA00022917"/>
    </source>
</evidence>
<evidence type="ECO:0000256" key="5">
    <source>
        <dbReference type="ARBA" id="ARBA00022741"/>
    </source>
</evidence>
<dbReference type="InterPro" id="IPR001412">
    <property type="entry name" value="aa-tRNA-synth_I_CS"/>
</dbReference>
<dbReference type="Pfam" id="PF03485">
    <property type="entry name" value="Arg_tRNA_synt_N"/>
    <property type="match status" value="1"/>
</dbReference>